<dbReference type="Pfam" id="PF00593">
    <property type="entry name" value="TonB_dep_Rec_b-barrel"/>
    <property type="match status" value="1"/>
</dbReference>
<dbReference type="InterPro" id="IPR039426">
    <property type="entry name" value="TonB-dep_rcpt-like"/>
</dbReference>
<accession>A0ABW8Z0F4</accession>
<evidence type="ECO:0000256" key="8">
    <source>
        <dbReference type="ARBA" id="ARBA00023077"/>
    </source>
</evidence>
<evidence type="ECO:0000256" key="2">
    <source>
        <dbReference type="ARBA" id="ARBA00022448"/>
    </source>
</evidence>
<comment type="caution">
    <text evidence="12">The sequence shown here is derived from an EMBL/GenBank/DDBJ whole genome shotgun (WGS) entry which is preliminary data.</text>
</comment>
<dbReference type="Gene3D" id="2.40.170.20">
    <property type="entry name" value="TonB-dependent receptor, beta-barrel domain"/>
    <property type="match status" value="1"/>
</dbReference>
<keyword evidence="5" id="KW-0812">Transmembrane</keyword>
<reference evidence="12 13" key="1">
    <citation type="submission" date="2024-06" db="EMBL/GenBank/DDBJ databases">
        <authorList>
            <person name="Kaempfer P."/>
            <person name="Viver T."/>
        </authorList>
    </citation>
    <scope>NUCLEOTIDE SEQUENCE [LARGE SCALE GENOMIC DNA]</scope>
    <source>
        <strain evidence="12 13">ST-119</strain>
    </source>
</reference>
<keyword evidence="2" id="KW-0813">Transport</keyword>
<evidence type="ECO:0000256" key="9">
    <source>
        <dbReference type="ARBA" id="ARBA00023136"/>
    </source>
</evidence>
<dbReference type="SUPFAM" id="SSF56935">
    <property type="entry name" value="Porins"/>
    <property type="match status" value="1"/>
</dbReference>
<protein>
    <submittedName>
        <fullName evidence="12">TonB-dependent receptor</fullName>
    </submittedName>
</protein>
<feature type="domain" description="TonB-dependent receptor-like beta-barrel" evidence="11">
    <location>
        <begin position="183"/>
        <end position="665"/>
    </location>
</feature>
<keyword evidence="8" id="KW-0798">TonB box</keyword>
<dbReference type="PANTHER" id="PTHR32552">
    <property type="entry name" value="FERRICHROME IRON RECEPTOR-RELATED"/>
    <property type="match status" value="1"/>
</dbReference>
<dbReference type="PANTHER" id="PTHR32552:SF81">
    <property type="entry name" value="TONB-DEPENDENT OUTER MEMBRANE RECEPTOR"/>
    <property type="match status" value="1"/>
</dbReference>
<organism evidence="12 13">
    <name type="scientific">Flavobacterium rhizosphaerae</name>
    <dbReference type="NCBI Taxonomy" id="3163298"/>
    <lineage>
        <taxon>Bacteria</taxon>
        <taxon>Pseudomonadati</taxon>
        <taxon>Bacteroidota</taxon>
        <taxon>Flavobacteriia</taxon>
        <taxon>Flavobacteriales</taxon>
        <taxon>Flavobacteriaceae</taxon>
        <taxon>Flavobacterium</taxon>
    </lineage>
</organism>
<keyword evidence="4" id="KW-0410">Iron transport</keyword>
<dbReference type="InterPro" id="IPR000531">
    <property type="entry name" value="Beta-barrel_TonB"/>
</dbReference>
<keyword evidence="9" id="KW-0472">Membrane</keyword>
<dbReference type="RefSeq" id="WP_408086326.1">
    <property type="nucleotide sequence ID" value="NZ_JBELPZ010000033.1"/>
</dbReference>
<name>A0ABW8Z0F4_9FLAO</name>
<evidence type="ECO:0000256" key="4">
    <source>
        <dbReference type="ARBA" id="ARBA00022496"/>
    </source>
</evidence>
<feature type="non-terminal residue" evidence="12">
    <location>
        <position position="1"/>
    </location>
</feature>
<keyword evidence="6" id="KW-0408">Iron</keyword>
<dbReference type="InterPro" id="IPR036942">
    <property type="entry name" value="Beta-barrel_TonB_sf"/>
</dbReference>
<evidence type="ECO:0000256" key="5">
    <source>
        <dbReference type="ARBA" id="ARBA00022692"/>
    </source>
</evidence>
<dbReference type="Proteomes" id="UP001629156">
    <property type="component" value="Unassembled WGS sequence"/>
</dbReference>
<sequence length="774" mass="86551">YQYKYGQGAGSSFDENGDPYYSYGASEDGPNTGSTSSAWGPAFNGQYFYQYDPAIGGQSEERQLWRPYTDNRKDFWQTGVTLNNNVSLQGGNDNGSMRMSIGHQKNEWIMPNTGFERVTAAINANYQISERIKLTTSFNYNNRWSDNLPSTGYNNGSIAYFMIFQNPNVDLNWLKPIWNNGQQNISQIQPFSSYIDNPYLIAYEATNPLQSHQIVGNMAANIKITDNLDLMLRTALNTYNQNREQHRPYSINRYRAGFYKRQDVYKQEVNTDFLLSYNPKFSENFSVSASLGGNARDTKYKNIEASVEGLVVPDVYMLTNGVNSPVVQANDSNESVNSLYGLVTLGYKDVVFVDVTGRNDWSSTLPKENGSYFYPSVNTSFILSDIFNLKNTTAIDYLKYRFSFARVGWGAEPYDTQRTYNYSSFPASAQLPTTLYNPNLKPEITTSYETGIELYMFKKRINLDATVYNTTTENQIISMPMNYSTGYNYARINAGKIRNRGVELLLGGKIIDNDKFKWGATANWTKNWNRVMELPDGVEGQQVIAEAGTATILAKVGGTTTAIYGYGFVRSPDGQIVYDGGIPAYPDKIEYIGDASPKWKAGLTNNFTIGNFTLSATIDGQYGGIIYSMTHHKLTEQGKLTDTYAGREEGVIVGDGVVQNADGSYSPNTVSVATPTWYAKYYRRANIESNSFDASYIKLREVSLAFNLPKKWLKGSALQSAQLSVYGRNLAIISDFPIYDPETAALNGNSLVPGMEMGQMPSPATYGFNLKLNL</sequence>
<comment type="subcellular location">
    <subcellularLocation>
        <location evidence="1">Cell outer membrane</location>
        <topology evidence="1">Multi-pass membrane protein</topology>
    </subcellularLocation>
</comment>
<evidence type="ECO:0000256" key="3">
    <source>
        <dbReference type="ARBA" id="ARBA00022452"/>
    </source>
</evidence>
<evidence type="ECO:0000313" key="12">
    <source>
        <dbReference type="EMBL" id="MFL9846051.1"/>
    </source>
</evidence>
<keyword evidence="10" id="KW-0998">Cell outer membrane</keyword>
<keyword evidence="12" id="KW-0675">Receptor</keyword>
<evidence type="ECO:0000256" key="10">
    <source>
        <dbReference type="ARBA" id="ARBA00023237"/>
    </source>
</evidence>
<keyword evidence="3" id="KW-1134">Transmembrane beta strand</keyword>
<dbReference type="EMBL" id="JBELPZ010000033">
    <property type="protein sequence ID" value="MFL9846051.1"/>
    <property type="molecule type" value="Genomic_DNA"/>
</dbReference>
<evidence type="ECO:0000256" key="7">
    <source>
        <dbReference type="ARBA" id="ARBA00023065"/>
    </source>
</evidence>
<evidence type="ECO:0000256" key="6">
    <source>
        <dbReference type="ARBA" id="ARBA00023004"/>
    </source>
</evidence>
<keyword evidence="13" id="KW-1185">Reference proteome</keyword>
<evidence type="ECO:0000313" key="13">
    <source>
        <dbReference type="Proteomes" id="UP001629156"/>
    </source>
</evidence>
<gene>
    <name evidence="12" type="ORF">ABS766_16630</name>
</gene>
<proteinExistence type="predicted"/>
<keyword evidence="7" id="KW-0406">Ion transport</keyword>
<evidence type="ECO:0000256" key="1">
    <source>
        <dbReference type="ARBA" id="ARBA00004571"/>
    </source>
</evidence>
<evidence type="ECO:0000259" key="11">
    <source>
        <dbReference type="Pfam" id="PF00593"/>
    </source>
</evidence>